<evidence type="ECO:0000259" key="1">
    <source>
        <dbReference type="Pfam" id="PF00535"/>
    </source>
</evidence>
<gene>
    <name evidence="2" type="primary">wfgD</name>
    <name evidence="2" type="ORF">RUA8715_01783</name>
</gene>
<dbReference type="InterPro" id="IPR029044">
    <property type="entry name" value="Nucleotide-diphossugar_trans"/>
</dbReference>
<dbReference type="Proteomes" id="UP000202485">
    <property type="component" value="Unassembled WGS sequence"/>
</dbReference>
<evidence type="ECO:0000313" key="2">
    <source>
        <dbReference type="EMBL" id="SMX40785.1"/>
    </source>
</evidence>
<dbReference type="PANTHER" id="PTHR43685">
    <property type="entry name" value="GLYCOSYLTRANSFERASE"/>
    <property type="match status" value="1"/>
</dbReference>
<dbReference type="InterPro" id="IPR001173">
    <property type="entry name" value="Glyco_trans_2-like"/>
</dbReference>
<proteinExistence type="predicted"/>
<feature type="domain" description="Glycosyltransferase 2-like" evidence="1">
    <location>
        <begin position="5"/>
        <end position="164"/>
    </location>
</feature>
<keyword evidence="2" id="KW-0808">Transferase</keyword>
<organism evidence="2 3">
    <name type="scientific">Ruegeria arenilitoris</name>
    <dbReference type="NCBI Taxonomy" id="1173585"/>
    <lineage>
        <taxon>Bacteria</taxon>
        <taxon>Pseudomonadati</taxon>
        <taxon>Pseudomonadota</taxon>
        <taxon>Alphaproteobacteria</taxon>
        <taxon>Rhodobacterales</taxon>
        <taxon>Roseobacteraceae</taxon>
        <taxon>Ruegeria</taxon>
    </lineage>
</organism>
<dbReference type="SUPFAM" id="SSF53448">
    <property type="entry name" value="Nucleotide-diphospho-sugar transferases"/>
    <property type="match status" value="1"/>
</dbReference>
<dbReference type="EC" id="2.4.1.305" evidence="2"/>
<keyword evidence="2" id="KW-0328">Glycosyltransferase</keyword>
<accession>A0A238KD76</accession>
<protein>
    <submittedName>
        <fullName evidence="2">UDP-Glc:alpha-D-GlcNAc-diphosphoundecaprenol beta-1,3-glucosyltransferase WfgD</fullName>
        <ecNumber evidence="2">2.4.1.305</ecNumber>
    </submittedName>
</protein>
<evidence type="ECO:0000313" key="3">
    <source>
        <dbReference type="Proteomes" id="UP000202485"/>
    </source>
</evidence>
<keyword evidence="3" id="KW-1185">Reference proteome</keyword>
<dbReference type="Pfam" id="PF00535">
    <property type="entry name" value="Glycos_transf_2"/>
    <property type="match status" value="1"/>
</dbReference>
<dbReference type="GO" id="GO:0016757">
    <property type="term" value="F:glycosyltransferase activity"/>
    <property type="evidence" value="ECO:0007669"/>
    <property type="project" value="UniProtKB-KW"/>
</dbReference>
<dbReference type="AlphaFoldDB" id="A0A238KD76"/>
<dbReference type="CDD" id="cd00761">
    <property type="entry name" value="Glyco_tranf_GTA_type"/>
    <property type="match status" value="1"/>
</dbReference>
<sequence>MTRFSIIVPFHNDAATIAATLNSLLGQRFSDFELICVGDKPSRQTTEVVRQLCARDARVRIETNPNRGPSSARNHGAAVATGDIVAFCDADDLWVTDKLAQLDRLFADTGIDAAFGQIGFFSETPGDCPTRSTVPTDPLTIPDLLAENAVCTMSNLAVRRRVFAAVGGLNPAAVHNEDLELLIRLAGEGHVIIGVDRLQVWYRTSGSGLSSDLEAMRAGRARAVATAARYGVAPSPASEAIYMRYLARRALRLGAEPSMARAYARAGLALSARSFLNPIRRGVPTALGAVLAPALPSPIRQALFAR</sequence>
<dbReference type="Gene3D" id="3.90.550.10">
    <property type="entry name" value="Spore Coat Polysaccharide Biosynthesis Protein SpsA, Chain A"/>
    <property type="match status" value="1"/>
</dbReference>
<dbReference type="EMBL" id="FXYG01000002">
    <property type="protein sequence ID" value="SMX40785.1"/>
    <property type="molecule type" value="Genomic_DNA"/>
</dbReference>
<reference evidence="3" key="1">
    <citation type="submission" date="2017-05" db="EMBL/GenBank/DDBJ databases">
        <authorList>
            <person name="Rodrigo-Torres L."/>
            <person name="Arahal R. D."/>
            <person name="Lucena T."/>
        </authorList>
    </citation>
    <scope>NUCLEOTIDE SEQUENCE [LARGE SCALE GENOMIC DNA]</scope>
    <source>
        <strain evidence="3">CECT 8715</strain>
    </source>
</reference>
<dbReference type="InterPro" id="IPR050834">
    <property type="entry name" value="Glycosyltransf_2"/>
</dbReference>
<dbReference type="PANTHER" id="PTHR43685:SF2">
    <property type="entry name" value="GLYCOSYLTRANSFERASE 2-LIKE DOMAIN-CONTAINING PROTEIN"/>
    <property type="match status" value="1"/>
</dbReference>
<name>A0A238KD76_9RHOB</name>
<dbReference type="RefSeq" id="WP_093963316.1">
    <property type="nucleotide sequence ID" value="NZ_FXYG01000002.1"/>
</dbReference>
<dbReference type="OrthoDB" id="5291101at2"/>